<feature type="domain" description="Carrier" evidence="3">
    <location>
        <begin position="134"/>
        <end position="209"/>
    </location>
</feature>
<dbReference type="Gene3D" id="3.40.50.12780">
    <property type="entry name" value="N-terminal domain of ligase-like"/>
    <property type="match status" value="1"/>
</dbReference>
<dbReference type="Gene3D" id="3.30.300.30">
    <property type="match status" value="1"/>
</dbReference>
<name>A0A7W8YR53_9SPHI</name>
<dbReference type="Pfam" id="PF13193">
    <property type="entry name" value="AMP-binding_C"/>
    <property type="match status" value="1"/>
</dbReference>
<dbReference type="PANTHER" id="PTHR45527:SF1">
    <property type="entry name" value="FATTY ACID SYNTHASE"/>
    <property type="match status" value="1"/>
</dbReference>
<dbReference type="InterPro" id="IPR042099">
    <property type="entry name" value="ANL_N_sf"/>
</dbReference>
<evidence type="ECO:0000256" key="2">
    <source>
        <dbReference type="ARBA" id="ARBA00022553"/>
    </source>
</evidence>
<dbReference type="InterPro" id="IPR045851">
    <property type="entry name" value="AMP-bd_C_sf"/>
</dbReference>
<dbReference type="SUPFAM" id="SSF47336">
    <property type="entry name" value="ACP-like"/>
    <property type="match status" value="1"/>
</dbReference>
<dbReference type="Pfam" id="PF00550">
    <property type="entry name" value="PP-binding"/>
    <property type="match status" value="1"/>
</dbReference>
<evidence type="ECO:0000313" key="5">
    <source>
        <dbReference type="Proteomes" id="UP000537718"/>
    </source>
</evidence>
<keyword evidence="1" id="KW-0596">Phosphopantetheine</keyword>
<dbReference type="SUPFAM" id="SSF56801">
    <property type="entry name" value="Acetyl-CoA synthetase-like"/>
    <property type="match status" value="1"/>
</dbReference>
<gene>
    <name evidence="4" type="ORF">HDE69_001315</name>
</gene>
<dbReference type="InterPro" id="IPR009081">
    <property type="entry name" value="PP-bd_ACP"/>
</dbReference>
<evidence type="ECO:0000256" key="1">
    <source>
        <dbReference type="ARBA" id="ARBA00022450"/>
    </source>
</evidence>
<dbReference type="RefSeq" id="WP_183866312.1">
    <property type="nucleotide sequence ID" value="NZ_JACHCF010000003.1"/>
</dbReference>
<dbReference type="Gene3D" id="1.10.1200.10">
    <property type="entry name" value="ACP-like"/>
    <property type="match status" value="1"/>
</dbReference>
<dbReference type="Proteomes" id="UP000537718">
    <property type="component" value="Unassembled WGS sequence"/>
</dbReference>
<dbReference type="InterPro" id="IPR036736">
    <property type="entry name" value="ACP-like_sf"/>
</dbReference>
<protein>
    <recommendedName>
        <fullName evidence="3">Carrier domain-containing protein</fullName>
    </recommendedName>
</protein>
<evidence type="ECO:0000259" key="3">
    <source>
        <dbReference type="PROSITE" id="PS50075"/>
    </source>
</evidence>
<dbReference type="PANTHER" id="PTHR45527">
    <property type="entry name" value="NONRIBOSOMAL PEPTIDE SYNTHETASE"/>
    <property type="match status" value="1"/>
</dbReference>
<feature type="non-terminal residue" evidence="4">
    <location>
        <position position="1"/>
    </location>
</feature>
<dbReference type="FunFam" id="3.30.300.30:FF:000010">
    <property type="entry name" value="Enterobactin synthetase component F"/>
    <property type="match status" value="1"/>
</dbReference>
<sequence length="228" mass="25634">RMYKTGDLGRWQSDGSIVFVGRKDDQVKIRGHRIELGEIETALQTYEEIDSVVVLAKADASGDKNLVAYLVSRKNLDIAALRSYLSTKIPAYMIPVQFILLENLPLTANGKVDHHKLPAPDGLWAQGTNEVYIAPETATEKKLVSIWTEVLGQMQIGVEHSFFNLGGNSIKIIRMQKLVNQAFETNFSIASFFEYLTIRLIANEIDKLKSDLQEKAGSTEKEIQFINF</sequence>
<comment type="caution">
    <text evidence="4">The sequence shown here is derived from an EMBL/GenBank/DDBJ whole genome shotgun (WGS) entry which is preliminary data.</text>
</comment>
<reference evidence="4 5" key="1">
    <citation type="submission" date="2020-08" db="EMBL/GenBank/DDBJ databases">
        <title>Genomic Encyclopedia of Type Strains, Phase IV (KMG-V): Genome sequencing to study the core and pangenomes of soil and plant-associated prokaryotes.</title>
        <authorList>
            <person name="Whitman W."/>
        </authorList>
    </citation>
    <scope>NUCLEOTIDE SEQUENCE [LARGE SCALE GENOMIC DNA]</scope>
    <source>
        <strain evidence="4 5">MP7CTX6</strain>
    </source>
</reference>
<dbReference type="PROSITE" id="PS50075">
    <property type="entry name" value="CARRIER"/>
    <property type="match status" value="1"/>
</dbReference>
<dbReference type="GO" id="GO:0043041">
    <property type="term" value="P:amino acid activation for nonribosomal peptide biosynthetic process"/>
    <property type="evidence" value="ECO:0007669"/>
    <property type="project" value="TreeGrafter"/>
</dbReference>
<dbReference type="AlphaFoldDB" id="A0A7W8YR53"/>
<keyword evidence="2" id="KW-0597">Phosphoprotein</keyword>
<dbReference type="GO" id="GO:0031177">
    <property type="term" value="F:phosphopantetheine binding"/>
    <property type="evidence" value="ECO:0007669"/>
    <property type="project" value="TreeGrafter"/>
</dbReference>
<dbReference type="GO" id="GO:0005737">
    <property type="term" value="C:cytoplasm"/>
    <property type="evidence" value="ECO:0007669"/>
    <property type="project" value="TreeGrafter"/>
</dbReference>
<proteinExistence type="predicted"/>
<dbReference type="EMBL" id="JACHCF010000003">
    <property type="protein sequence ID" value="MBB5620266.1"/>
    <property type="molecule type" value="Genomic_DNA"/>
</dbReference>
<dbReference type="GO" id="GO:0044550">
    <property type="term" value="P:secondary metabolite biosynthetic process"/>
    <property type="evidence" value="ECO:0007669"/>
    <property type="project" value="TreeGrafter"/>
</dbReference>
<dbReference type="InterPro" id="IPR025110">
    <property type="entry name" value="AMP-bd_C"/>
</dbReference>
<organism evidence="4 5">
    <name type="scientific">Pedobacter cryoconitis</name>
    <dbReference type="NCBI Taxonomy" id="188932"/>
    <lineage>
        <taxon>Bacteria</taxon>
        <taxon>Pseudomonadati</taxon>
        <taxon>Bacteroidota</taxon>
        <taxon>Sphingobacteriia</taxon>
        <taxon>Sphingobacteriales</taxon>
        <taxon>Sphingobacteriaceae</taxon>
        <taxon>Pedobacter</taxon>
    </lineage>
</organism>
<accession>A0A7W8YR53</accession>
<evidence type="ECO:0000313" key="4">
    <source>
        <dbReference type="EMBL" id="MBB5620266.1"/>
    </source>
</evidence>